<dbReference type="AlphaFoldDB" id="A0AAN7K4T3"/>
<keyword evidence="2" id="KW-1185">Reference proteome</keyword>
<gene>
    <name evidence="1" type="ORF">SAY87_023072</name>
</gene>
<comment type="caution">
    <text evidence="1">The sequence shown here is derived from an EMBL/GenBank/DDBJ whole genome shotgun (WGS) entry which is preliminary data.</text>
</comment>
<dbReference type="Proteomes" id="UP001345219">
    <property type="component" value="Chromosome 17"/>
</dbReference>
<name>A0AAN7K4T3_9MYRT</name>
<accession>A0AAN7K4T3</accession>
<protein>
    <submittedName>
        <fullName evidence="1">Uncharacterized protein</fullName>
    </submittedName>
</protein>
<sequence length="93" mass="9899">MSASTVSITANPASVRRRPVLVTDKKPTASINLFAVENGPNGAVGDDRVASGNSKDLSHLYIGCNVKDITTVKKDRGQPYGFCSQCSKRTSEI</sequence>
<reference evidence="1 2" key="1">
    <citation type="journal article" date="2023" name="Hortic Res">
        <title>Pangenome of water caltrop reveals structural variations and asymmetric subgenome divergence after allopolyploidization.</title>
        <authorList>
            <person name="Zhang X."/>
            <person name="Chen Y."/>
            <person name="Wang L."/>
            <person name="Yuan Y."/>
            <person name="Fang M."/>
            <person name="Shi L."/>
            <person name="Lu R."/>
            <person name="Comes H.P."/>
            <person name="Ma Y."/>
            <person name="Chen Y."/>
            <person name="Huang G."/>
            <person name="Zhou Y."/>
            <person name="Zheng Z."/>
            <person name="Qiu Y."/>
        </authorList>
    </citation>
    <scope>NUCLEOTIDE SEQUENCE [LARGE SCALE GENOMIC DNA]</scope>
    <source>
        <tissue evidence="1">Roots</tissue>
    </source>
</reference>
<proteinExistence type="predicted"/>
<organism evidence="1 2">
    <name type="scientific">Trapa incisa</name>
    <dbReference type="NCBI Taxonomy" id="236973"/>
    <lineage>
        <taxon>Eukaryota</taxon>
        <taxon>Viridiplantae</taxon>
        <taxon>Streptophyta</taxon>
        <taxon>Embryophyta</taxon>
        <taxon>Tracheophyta</taxon>
        <taxon>Spermatophyta</taxon>
        <taxon>Magnoliopsida</taxon>
        <taxon>eudicotyledons</taxon>
        <taxon>Gunneridae</taxon>
        <taxon>Pentapetalae</taxon>
        <taxon>rosids</taxon>
        <taxon>malvids</taxon>
        <taxon>Myrtales</taxon>
        <taxon>Lythraceae</taxon>
        <taxon>Trapa</taxon>
    </lineage>
</organism>
<dbReference type="EMBL" id="JAXIOK010000011">
    <property type="protein sequence ID" value="KAK4759941.1"/>
    <property type="molecule type" value="Genomic_DNA"/>
</dbReference>
<evidence type="ECO:0000313" key="1">
    <source>
        <dbReference type="EMBL" id="KAK4759941.1"/>
    </source>
</evidence>
<evidence type="ECO:0000313" key="2">
    <source>
        <dbReference type="Proteomes" id="UP001345219"/>
    </source>
</evidence>